<keyword evidence="9" id="KW-0812">Transmembrane</keyword>
<keyword evidence="7" id="KW-0862">Zinc</keyword>
<dbReference type="GO" id="GO:0046872">
    <property type="term" value="F:metal ion binding"/>
    <property type="evidence" value="ECO:0007669"/>
    <property type="project" value="UniProtKB-KW"/>
</dbReference>
<dbReference type="PRINTS" id="PR00786">
    <property type="entry name" value="NEPRILYSIN"/>
</dbReference>
<evidence type="ECO:0000259" key="10">
    <source>
        <dbReference type="Pfam" id="PF01431"/>
    </source>
</evidence>
<feature type="domain" description="Peptidase M13 C-terminal" evidence="10">
    <location>
        <begin position="593"/>
        <end position="797"/>
    </location>
</feature>
<protein>
    <submittedName>
        <fullName evidence="12">Uncharacterized protein</fullName>
    </submittedName>
</protein>
<comment type="subcellular location">
    <subcellularLocation>
        <location evidence="2">Cell membrane</location>
        <topology evidence="2">Single-pass type II membrane protein</topology>
    </subcellularLocation>
</comment>
<feature type="domain" description="Peptidase M13 N-terminal" evidence="11">
    <location>
        <begin position="93"/>
        <end position="533"/>
    </location>
</feature>
<keyword evidence="5" id="KW-0479">Metal-binding</keyword>
<dbReference type="PANTHER" id="PTHR11733:SF133">
    <property type="entry name" value="PHOSPHATE-REGULATING NEUTRAL ENDOPEPTIDASE PHEX"/>
    <property type="match status" value="1"/>
</dbReference>
<evidence type="ECO:0000259" key="11">
    <source>
        <dbReference type="Pfam" id="PF05649"/>
    </source>
</evidence>
<evidence type="ECO:0000256" key="2">
    <source>
        <dbReference type="ARBA" id="ARBA00004401"/>
    </source>
</evidence>
<dbReference type="GO" id="GO:0005886">
    <property type="term" value="C:plasma membrane"/>
    <property type="evidence" value="ECO:0007669"/>
    <property type="project" value="UniProtKB-SubCell"/>
</dbReference>
<dbReference type="GO" id="GO:0004222">
    <property type="term" value="F:metalloendopeptidase activity"/>
    <property type="evidence" value="ECO:0007669"/>
    <property type="project" value="InterPro"/>
</dbReference>
<dbReference type="Gene3D" id="3.40.390.10">
    <property type="entry name" value="Collagenase (Catalytic Domain)"/>
    <property type="match status" value="1"/>
</dbReference>
<dbReference type="PANTHER" id="PTHR11733">
    <property type="entry name" value="ZINC METALLOPROTEASE FAMILY M13 NEPRILYSIN-RELATED"/>
    <property type="match status" value="1"/>
</dbReference>
<gene>
    <name evidence="12" type="ORF">LPLAT_LOCUS137</name>
</gene>
<dbReference type="SUPFAM" id="SSF55486">
    <property type="entry name" value="Metalloproteases ('zincins'), catalytic domain"/>
    <property type="match status" value="1"/>
</dbReference>
<comment type="similarity">
    <text evidence="3">Belongs to the peptidase M13 family.</text>
</comment>
<feature type="transmembrane region" description="Helical" evidence="9">
    <location>
        <begin position="39"/>
        <end position="63"/>
    </location>
</feature>
<sequence>MNNERKDEGSVYSIGSQNHLVSVRSKQTYFKKRIQLSSLLVIILCLLVCSLFVTVLVLAILYAHSGTMKICDSEDCVRIAASLKESMDTSVDPCDDFHQYVCGRWPQEHPIPDSSLTNSWFSERSDRVSRKIRDLLKVNISADEVPWAVMQAKTLFTSCMDVRTINKLDLSPLFDLLELLNLPLIPAALSNETTNYVEQMAKVKRILGLDVFFGFRIMTDPRNNSRNVIYFDTPDHSNPFPSNRELEKRLHTIRSRLRKLEDLNDEFVFSDNEDAEFVYMTDVIKQVISNGTVNACTPEDEFKVSAEKLEEFVEMLYGISNIIYHMVHKDSNHTISEEDLKDKDYMLVDDLQKLTDEYVMEINSSLTPKPIWRSFIESLLEGIVTFDLDEKDKVLVGNLDYLKDAALILAAFEEEALESYVWWVVVDVVVPHSSEKLRNIWTSYVNKLMQVEISDSKSLHCASTVNELMGMAVSRLFVDPTFHNNKVRKVMEMWENIREAFASLVVRIDWMDQSTKTATLEKNRKMGSEIGFPEWLFDEKKLNEYYEGIDLSKTKYLDNMIQIIRIKYNNSWASLHDNNINESYWATDPTDVNAFHTFQINRITIPAGILQFPFYELGLEALNYGAIGSVLGHELTHGFDNNGRYYDSTGNLREWWTNETTSEYTERIQCFIDHYNTYYENEIDDYINGELTLGENIADNGGLREAFVAYGIWKAQHGQEPLLPGFTQLTHEQLLFLAFAHLWCESYTAASLKWMLEDSHSPAHVRLQAVLRNSKEFSAAWNCPVGSNMNPSKKCHLW</sequence>
<evidence type="ECO:0000313" key="13">
    <source>
        <dbReference type="Proteomes" id="UP001497644"/>
    </source>
</evidence>
<accession>A0AAV2N095</accession>
<keyword evidence="8" id="KW-0482">Metalloprotease</keyword>
<dbReference type="InterPro" id="IPR042089">
    <property type="entry name" value="Peptidase_M13_dom_2"/>
</dbReference>
<dbReference type="InterPro" id="IPR000718">
    <property type="entry name" value="Peptidase_M13"/>
</dbReference>
<keyword evidence="13" id="KW-1185">Reference proteome</keyword>
<keyword evidence="4" id="KW-0645">Protease</keyword>
<evidence type="ECO:0000256" key="6">
    <source>
        <dbReference type="ARBA" id="ARBA00022801"/>
    </source>
</evidence>
<evidence type="ECO:0000256" key="5">
    <source>
        <dbReference type="ARBA" id="ARBA00022723"/>
    </source>
</evidence>
<dbReference type="InterPro" id="IPR008753">
    <property type="entry name" value="Peptidase_M13_N"/>
</dbReference>
<keyword evidence="9" id="KW-1133">Transmembrane helix</keyword>
<dbReference type="EMBL" id="OZ034824">
    <property type="protein sequence ID" value="CAL1673189.1"/>
    <property type="molecule type" value="Genomic_DNA"/>
</dbReference>
<evidence type="ECO:0000256" key="9">
    <source>
        <dbReference type="SAM" id="Phobius"/>
    </source>
</evidence>
<dbReference type="CDD" id="cd08662">
    <property type="entry name" value="M13"/>
    <property type="match status" value="1"/>
</dbReference>
<keyword evidence="9" id="KW-0472">Membrane</keyword>
<name>A0AAV2N095_9HYME</name>
<proteinExistence type="inferred from homology"/>
<dbReference type="GO" id="GO:0016485">
    <property type="term" value="P:protein processing"/>
    <property type="evidence" value="ECO:0007669"/>
    <property type="project" value="TreeGrafter"/>
</dbReference>
<evidence type="ECO:0000256" key="3">
    <source>
        <dbReference type="ARBA" id="ARBA00007357"/>
    </source>
</evidence>
<keyword evidence="6" id="KW-0378">Hydrolase</keyword>
<evidence type="ECO:0000313" key="12">
    <source>
        <dbReference type="EMBL" id="CAL1673189.1"/>
    </source>
</evidence>
<evidence type="ECO:0000256" key="8">
    <source>
        <dbReference type="ARBA" id="ARBA00023049"/>
    </source>
</evidence>
<evidence type="ECO:0000256" key="7">
    <source>
        <dbReference type="ARBA" id="ARBA00022833"/>
    </source>
</evidence>
<dbReference type="Pfam" id="PF05649">
    <property type="entry name" value="Peptidase_M13_N"/>
    <property type="match status" value="1"/>
</dbReference>
<evidence type="ECO:0000256" key="1">
    <source>
        <dbReference type="ARBA" id="ARBA00001947"/>
    </source>
</evidence>
<dbReference type="InterPro" id="IPR018497">
    <property type="entry name" value="Peptidase_M13_C"/>
</dbReference>
<organism evidence="12 13">
    <name type="scientific">Lasius platythorax</name>
    <dbReference type="NCBI Taxonomy" id="488582"/>
    <lineage>
        <taxon>Eukaryota</taxon>
        <taxon>Metazoa</taxon>
        <taxon>Ecdysozoa</taxon>
        <taxon>Arthropoda</taxon>
        <taxon>Hexapoda</taxon>
        <taxon>Insecta</taxon>
        <taxon>Pterygota</taxon>
        <taxon>Neoptera</taxon>
        <taxon>Endopterygota</taxon>
        <taxon>Hymenoptera</taxon>
        <taxon>Apocrita</taxon>
        <taxon>Aculeata</taxon>
        <taxon>Formicoidea</taxon>
        <taxon>Formicidae</taxon>
        <taxon>Formicinae</taxon>
        <taxon>Lasius</taxon>
        <taxon>Lasius</taxon>
    </lineage>
</organism>
<comment type="cofactor">
    <cofactor evidence="1">
        <name>Zn(2+)</name>
        <dbReference type="ChEBI" id="CHEBI:29105"/>
    </cofactor>
</comment>
<dbReference type="PROSITE" id="PS51885">
    <property type="entry name" value="NEPRILYSIN"/>
    <property type="match status" value="1"/>
</dbReference>
<dbReference type="InterPro" id="IPR024079">
    <property type="entry name" value="MetalloPept_cat_dom_sf"/>
</dbReference>
<dbReference type="AlphaFoldDB" id="A0AAV2N095"/>
<dbReference type="Gene3D" id="1.10.1380.10">
    <property type="entry name" value="Neutral endopeptidase , domain2"/>
    <property type="match status" value="1"/>
</dbReference>
<dbReference type="Proteomes" id="UP001497644">
    <property type="component" value="Chromosome 1"/>
</dbReference>
<evidence type="ECO:0000256" key="4">
    <source>
        <dbReference type="ARBA" id="ARBA00022670"/>
    </source>
</evidence>
<reference evidence="12 13" key="1">
    <citation type="submission" date="2024-04" db="EMBL/GenBank/DDBJ databases">
        <authorList>
            <consortium name="Molecular Ecology Group"/>
        </authorList>
    </citation>
    <scope>NUCLEOTIDE SEQUENCE [LARGE SCALE GENOMIC DNA]</scope>
</reference>
<dbReference type="Pfam" id="PF01431">
    <property type="entry name" value="Peptidase_M13"/>
    <property type="match status" value="1"/>
</dbReference>